<dbReference type="EMBL" id="KV749443">
    <property type="protein sequence ID" value="OCL09439.1"/>
    <property type="molecule type" value="Genomic_DNA"/>
</dbReference>
<name>A0A8E2JUB5_9PEZI</name>
<dbReference type="OrthoDB" id="5428321at2759"/>
<sequence>MALPRPSNLDRARWRAKCREKLSEHIKTKLGILIDLLEVRLITRVEDSYFWQSLPARAYLFKKNLSKHSIGAYIKLYREVGISFKAVAKDVYSEVTI</sequence>
<reference evidence="1 2" key="1">
    <citation type="journal article" date="2016" name="Nat. Commun.">
        <title>Ectomycorrhizal ecology is imprinted in the genome of the dominant symbiotic fungus Cenococcum geophilum.</title>
        <authorList>
            <consortium name="DOE Joint Genome Institute"/>
            <person name="Peter M."/>
            <person name="Kohler A."/>
            <person name="Ohm R.A."/>
            <person name="Kuo A."/>
            <person name="Krutzmann J."/>
            <person name="Morin E."/>
            <person name="Arend M."/>
            <person name="Barry K.W."/>
            <person name="Binder M."/>
            <person name="Choi C."/>
            <person name="Clum A."/>
            <person name="Copeland A."/>
            <person name="Grisel N."/>
            <person name="Haridas S."/>
            <person name="Kipfer T."/>
            <person name="LaButti K."/>
            <person name="Lindquist E."/>
            <person name="Lipzen A."/>
            <person name="Maire R."/>
            <person name="Meier B."/>
            <person name="Mihaltcheva S."/>
            <person name="Molinier V."/>
            <person name="Murat C."/>
            <person name="Poggeler S."/>
            <person name="Quandt C.A."/>
            <person name="Sperisen C."/>
            <person name="Tritt A."/>
            <person name="Tisserant E."/>
            <person name="Crous P.W."/>
            <person name="Henrissat B."/>
            <person name="Nehls U."/>
            <person name="Egli S."/>
            <person name="Spatafora J.W."/>
            <person name="Grigoriev I.V."/>
            <person name="Martin F.M."/>
        </authorList>
    </citation>
    <scope>NUCLEOTIDE SEQUENCE [LARGE SCALE GENOMIC DNA]</scope>
    <source>
        <strain evidence="1 2">CBS 207.34</strain>
    </source>
</reference>
<gene>
    <name evidence="1" type="ORF">AOQ84DRAFT_404617</name>
</gene>
<proteinExistence type="predicted"/>
<evidence type="ECO:0000313" key="1">
    <source>
        <dbReference type="EMBL" id="OCL09439.1"/>
    </source>
</evidence>
<protein>
    <submittedName>
        <fullName evidence="1">Uncharacterized protein</fullName>
    </submittedName>
</protein>
<accession>A0A8E2JUB5</accession>
<organism evidence="1 2">
    <name type="scientific">Glonium stellatum</name>
    <dbReference type="NCBI Taxonomy" id="574774"/>
    <lineage>
        <taxon>Eukaryota</taxon>
        <taxon>Fungi</taxon>
        <taxon>Dikarya</taxon>
        <taxon>Ascomycota</taxon>
        <taxon>Pezizomycotina</taxon>
        <taxon>Dothideomycetes</taxon>
        <taxon>Pleosporomycetidae</taxon>
        <taxon>Gloniales</taxon>
        <taxon>Gloniaceae</taxon>
        <taxon>Glonium</taxon>
    </lineage>
</organism>
<dbReference type="Proteomes" id="UP000250140">
    <property type="component" value="Unassembled WGS sequence"/>
</dbReference>
<dbReference type="AlphaFoldDB" id="A0A8E2JUB5"/>
<keyword evidence="2" id="KW-1185">Reference proteome</keyword>
<evidence type="ECO:0000313" key="2">
    <source>
        <dbReference type="Proteomes" id="UP000250140"/>
    </source>
</evidence>